<feature type="non-terminal residue" evidence="1">
    <location>
        <position position="1"/>
    </location>
</feature>
<reference evidence="1 2" key="1">
    <citation type="submission" date="2021-06" db="EMBL/GenBank/DDBJ databases">
        <authorList>
            <person name="Kallberg Y."/>
            <person name="Tangrot J."/>
            <person name="Rosling A."/>
        </authorList>
    </citation>
    <scope>NUCLEOTIDE SEQUENCE [LARGE SCALE GENOMIC DNA]</scope>
    <source>
        <strain evidence="1 2">120-4 pot B 10/14</strain>
    </source>
</reference>
<evidence type="ECO:0000313" key="1">
    <source>
        <dbReference type="EMBL" id="CAG8856588.1"/>
    </source>
</evidence>
<dbReference type="EMBL" id="CAJVQB010161575">
    <property type="protein sequence ID" value="CAG8856588.1"/>
    <property type="molecule type" value="Genomic_DNA"/>
</dbReference>
<organism evidence="1 2">
    <name type="scientific">Gigaspora margarita</name>
    <dbReference type="NCBI Taxonomy" id="4874"/>
    <lineage>
        <taxon>Eukaryota</taxon>
        <taxon>Fungi</taxon>
        <taxon>Fungi incertae sedis</taxon>
        <taxon>Mucoromycota</taxon>
        <taxon>Glomeromycotina</taxon>
        <taxon>Glomeromycetes</taxon>
        <taxon>Diversisporales</taxon>
        <taxon>Gigasporaceae</taxon>
        <taxon>Gigaspora</taxon>
    </lineage>
</organism>
<sequence length="98" mass="11993">RSFRDDTHEMIYLPACESKRSLYRIYNSLEHDKINEISISSLQHIWKQYLPGIQFMTACSDLYMLCKQRRFGAKYWNTNETFQKLNEWIAHYNWAYLE</sequence>
<proteinExistence type="predicted"/>
<dbReference type="Proteomes" id="UP000789901">
    <property type="component" value="Unassembled WGS sequence"/>
</dbReference>
<protein>
    <submittedName>
        <fullName evidence="1">32148_t:CDS:1</fullName>
    </submittedName>
</protein>
<keyword evidence="2" id="KW-1185">Reference proteome</keyword>
<name>A0ABN7XQJ0_GIGMA</name>
<evidence type="ECO:0000313" key="2">
    <source>
        <dbReference type="Proteomes" id="UP000789901"/>
    </source>
</evidence>
<comment type="caution">
    <text evidence="1">The sequence shown here is derived from an EMBL/GenBank/DDBJ whole genome shotgun (WGS) entry which is preliminary data.</text>
</comment>
<feature type="non-terminal residue" evidence="1">
    <location>
        <position position="98"/>
    </location>
</feature>
<gene>
    <name evidence="1" type="ORF">GMARGA_LOCUS45409</name>
</gene>
<accession>A0ABN7XQJ0</accession>